<protein>
    <submittedName>
        <fullName evidence="5">ABC transporter</fullName>
    </submittedName>
</protein>
<dbReference type="GO" id="GO:0005524">
    <property type="term" value="F:ATP binding"/>
    <property type="evidence" value="ECO:0007669"/>
    <property type="project" value="UniProtKB-KW"/>
</dbReference>
<dbReference type="RefSeq" id="WP_171976970.1">
    <property type="nucleotide sequence ID" value="NZ_CAWOXK010000001.1"/>
</dbReference>
<dbReference type="Proteomes" id="UP000503129">
    <property type="component" value="Chromosome"/>
</dbReference>
<name>A0A856MI61_9CYAN</name>
<dbReference type="PROSITE" id="PS50893">
    <property type="entry name" value="ABC_TRANSPORTER_2"/>
    <property type="match status" value="1"/>
</dbReference>
<dbReference type="PANTHER" id="PTHR42711">
    <property type="entry name" value="ABC TRANSPORTER ATP-BINDING PROTEIN"/>
    <property type="match status" value="1"/>
</dbReference>
<dbReference type="PROSITE" id="PS00211">
    <property type="entry name" value="ABC_TRANSPORTER_1"/>
    <property type="match status" value="1"/>
</dbReference>
<dbReference type="InterPro" id="IPR027417">
    <property type="entry name" value="P-loop_NTPase"/>
</dbReference>
<dbReference type="Pfam" id="PF00005">
    <property type="entry name" value="ABC_tran"/>
    <property type="match status" value="1"/>
</dbReference>
<keyword evidence="1" id="KW-0813">Transport</keyword>
<keyword evidence="3" id="KW-0067">ATP-binding</keyword>
<dbReference type="AlphaFoldDB" id="A0A856MI61"/>
<evidence type="ECO:0000256" key="1">
    <source>
        <dbReference type="ARBA" id="ARBA00022448"/>
    </source>
</evidence>
<dbReference type="GO" id="GO:0016887">
    <property type="term" value="F:ATP hydrolysis activity"/>
    <property type="evidence" value="ECO:0007669"/>
    <property type="project" value="InterPro"/>
</dbReference>
<dbReference type="SMART" id="SM00382">
    <property type="entry name" value="AAA"/>
    <property type="match status" value="1"/>
</dbReference>
<evidence type="ECO:0000256" key="2">
    <source>
        <dbReference type="ARBA" id="ARBA00022741"/>
    </source>
</evidence>
<organism evidence="5 6">
    <name type="scientific">Brasilonema sennae CENA114</name>
    <dbReference type="NCBI Taxonomy" id="415709"/>
    <lineage>
        <taxon>Bacteria</taxon>
        <taxon>Bacillati</taxon>
        <taxon>Cyanobacteriota</taxon>
        <taxon>Cyanophyceae</taxon>
        <taxon>Nostocales</taxon>
        <taxon>Scytonemataceae</taxon>
        <taxon>Brasilonema</taxon>
        <taxon>Bromeliae group (in: Brasilonema)</taxon>
    </lineage>
</organism>
<dbReference type="KEGG" id="bsen:DP114_20500"/>
<dbReference type="Gene3D" id="3.40.50.300">
    <property type="entry name" value="P-loop containing nucleotide triphosphate hydrolases"/>
    <property type="match status" value="1"/>
</dbReference>
<evidence type="ECO:0000259" key="4">
    <source>
        <dbReference type="PROSITE" id="PS50893"/>
    </source>
</evidence>
<evidence type="ECO:0000313" key="5">
    <source>
        <dbReference type="EMBL" id="QDL09949.1"/>
    </source>
</evidence>
<proteinExistence type="predicted"/>
<dbReference type="PANTHER" id="PTHR42711:SF4">
    <property type="entry name" value="ABC TRANSPORTER RELATED"/>
    <property type="match status" value="1"/>
</dbReference>
<dbReference type="InterPro" id="IPR003439">
    <property type="entry name" value="ABC_transporter-like_ATP-bd"/>
</dbReference>
<dbReference type="InterPro" id="IPR017871">
    <property type="entry name" value="ABC_transporter-like_CS"/>
</dbReference>
<dbReference type="EMBL" id="CP030118">
    <property type="protein sequence ID" value="QDL09949.1"/>
    <property type="molecule type" value="Genomic_DNA"/>
</dbReference>
<dbReference type="SUPFAM" id="SSF52540">
    <property type="entry name" value="P-loop containing nucleoside triphosphate hydrolases"/>
    <property type="match status" value="1"/>
</dbReference>
<accession>A0A856MI61</accession>
<evidence type="ECO:0000256" key="3">
    <source>
        <dbReference type="ARBA" id="ARBA00022840"/>
    </source>
</evidence>
<dbReference type="InterPro" id="IPR050763">
    <property type="entry name" value="ABC_transporter_ATP-binding"/>
</dbReference>
<keyword evidence="6" id="KW-1185">Reference proteome</keyword>
<sequence length="346" mass="38687">MSPESPVYRDNSASDYSIISVQNLSKLYPVAVKEPGIVGTLTHFFRRTYRQIKAVEDVSFEIAPGEVVGFLGPNGAGKTTTLKMLTGLIHPSIGQVRVAGHVPFRRQEAFLQKITLVMGQKQQLLWDLPALDSLKINAAVYNISDKEFRHRVGELTEMLSLEGKLTQPVRKLSLGERMKAELLAALLHRPQVLFLDEPTLGLDVNAQVGVRDFLRDYNQRYQATVLLTSHYMADITALCQRVLLIHQGHLIYDGSLDGLQERFAPYREVHLELTNELPKEKLMLYGDVRQIEGRSVCFMVPQEALTRTVAKILADLEIVDLTVTEPSVEEVIGQVFQAGVVVAPSQ</sequence>
<dbReference type="InterPro" id="IPR003593">
    <property type="entry name" value="AAA+_ATPase"/>
</dbReference>
<reference evidence="5 6" key="1">
    <citation type="submission" date="2018-06" db="EMBL/GenBank/DDBJ databases">
        <title>Comparative genomics of Brasilonema spp. strains.</title>
        <authorList>
            <person name="Alvarenga D.O."/>
            <person name="Fiore M.F."/>
            <person name="Varani A.M."/>
        </authorList>
    </citation>
    <scope>NUCLEOTIDE SEQUENCE [LARGE SCALE GENOMIC DNA]</scope>
    <source>
        <strain evidence="5 6">CENA114</strain>
    </source>
</reference>
<gene>
    <name evidence="5" type="ORF">DP114_20500</name>
</gene>
<evidence type="ECO:0000313" key="6">
    <source>
        <dbReference type="Proteomes" id="UP000503129"/>
    </source>
</evidence>
<feature type="domain" description="ABC transporter" evidence="4">
    <location>
        <begin position="19"/>
        <end position="272"/>
    </location>
</feature>
<keyword evidence="2" id="KW-0547">Nucleotide-binding</keyword>